<organism evidence="1 2">
    <name type="scientific">Xenorhabdus khoisanae</name>
    <dbReference type="NCBI Taxonomy" id="880157"/>
    <lineage>
        <taxon>Bacteria</taxon>
        <taxon>Pseudomonadati</taxon>
        <taxon>Pseudomonadota</taxon>
        <taxon>Gammaproteobacteria</taxon>
        <taxon>Enterobacterales</taxon>
        <taxon>Morganellaceae</taxon>
        <taxon>Xenorhabdus</taxon>
    </lineage>
</organism>
<gene>
    <name evidence="1" type="ORF">AB204_17515</name>
</gene>
<protein>
    <submittedName>
        <fullName evidence="1">Uncharacterized protein</fullName>
    </submittedName>
</protein>
<sequence>IIKMELIMKRSLPIKLFNLFCILVSSFAILNINKATALGGYLSFKAPTNTPSQFDELDFFFRMIKNPGPLSYMYYAHNFAINSSNTTEEQLGGYIGPQLVSNANNRRTSAIVSVWSNRPDRVISYFAGPESKCTIEHGGPESQTGWLIQCAINDNSKFAQTDMPDGTTYKIVIKNVNQNNLAAAEESFEFSIQNLVTKEVTVLGTMTFSNVKGINPLAPSHFLENFAGGYDCQTVPYLAYSEDAPIGIRNNKKYTYTVEKYPTAPFDCHSNLAFSENNSSAIVEYAIKGGEH</sequence>
<evidence type="ECO:0000313" key="2">
    <source>
        <dbReference type="Proteomes" id="UP000036277"/>
    </source>
</evidence>
<evidence type="ECO:0000313" key="1">
    <source>
        <dbReference type="EMBL" id="KMJ43830.1"/>
    </source>
</evidence>
<comment type="caution">
    <text evidence="1">The sequence shown here is derived from an EMBL/GenBank/DDBJ whole genome shotgun (WGS) entry which is preliminary data.</text>
</comment>
<dbReference type="Proteomes" id="UP000036277">
    <property type="component" value="Unassembled WGS sequence"/>
</dbReference>
<proteinExistence type="predicted"/>
<feature type="non-terminal residue" evidence="1">
    <location>
        <position position="1"/>
    </location>
</feature>
<dbReference type="PATRIC" id="fig|880157.4.peg.3761"/>
<dbReference type="AlphaFoldDB" id="A0A0J5IKX4"/>
<dbReference type="EMBL" id="LFCV01000141">
    <property type="protein sequence ID" value="KMJ43830.1"/>
    <property type="molecule type" value="Genomic_DNA"/>
</dbReference>
<reference evidence="1 2" key="1">
    <citation type="submission" date="2015-06" db="EMBL/GenBank/DDBJ databases">
        <title>Draft Whole-Genome Sequence of the Entomopathogenic Bacterium Xenorhabdus khoisanae.</title>
        <authorList>
            <person name="Naidoo S."/>
            <person name="Featherston J."/>
            <person name="Gray V.M."/>
        </authorList>
    </citation>
    <scope>NUCLEOTIDE SEQUENCE [LARGE SCALE GENOMIC DNA]</scope>
    <source>
        <strain evidence="1 2">MCB</strain>
    </source>
</reference>
<dbReference type="RefSeq" id="WP_047964660.1">
    <property type="nucleotide sequence ID" value="NZ_CAWMBG010000141.1"/>
</dbReference>
<name>A0A0J5IKX4_9GAMM</name>
<keyword evidence="2" id="KW-1185">Reference proteome</keyword>
<accession>A0A0J5IKX4</accession>